<dbReference type="WBParaSite" id="ACRNAN_Path_916.g3522.t1">
    <property type="protein sequence ID" value="ACRNAN_Path_916.g3522.t1"/>
    <property type="gene ID" value="ACRNAN_Path_916.g3522"/>
</dbReference>
<feature type="compositionally biased region" description="Polar residues" evidence="1">
    <location>
        <begin position="373"/>
        <end position="400"/>
    </location>
</feature>
<evidence type="ECO:0000313" key="3">
    <source>
        <dbReference type="WBParaSite" id="ACRNAN_Path_916.g3522.t1"/>
    </source>
</evidence>
<organism evidence="2 3">
    <name type="scientific">Acrobeloides nanus</name>
    <dbReference type="NCBI Taxonomy" id="290746"/>
    <lineage>
        <taxon>Eukaryota</taxon>
        <taxon>Metazoa</taxon>
        <taxon>Ecdysozoa</taxon>
        <taxon>Nematoda</taxon>
        <taxon>Chromadorea</taxon>
        <taxon>Rhabditida</taxon>
        <taxon>Tylenchina</taxon>
        <taxon>Cephalobomorpha</taxon>
        <taxon>Cephaloboidea</taxon>
        <taxon>Cephalobidae</taxon>
        <taxon>Acrobeloides</taxon>
    </lineage>
</organism>
<sequence length="616" mass="71381">MEKHKCLIHFPDVNRKLKGPKLNHVMIYASAKHAEDARQVIRDRTPIRLTVKLNCFPDGRERMAKLEEIITEHSLPINWRTSEDYSNCVLKAEWRSEETLIQLCDTYFNRTSECADEIPFMMVMPLLPLINPGNTEISNRLIEYVHRRTGCQIFYPPTERFVCQPPSYFIKGSTAASVIAAGKHLIGLTVLQVNFDVPKPFYLDEDKVSQWRKELHVDVSVEEKDHSQNLQQLVLRSFEFAINNVYLIRSIILEHRTLLKSQAYSFMQDVHYIIPPNVFDVCKLYFPQKPFDLDPTGIAELSSQQIYANFYNISLPKNWMANGLSFLNAPLREHRVQNVRFDSHYKDENNNTPILPTTYGFAYSRKTVDRKSTNTSEETLQGNRRRNFQGSPRSYQFQRQRNYKRTRDSNFSNFHHEAQSSTNRMEFISDEAAAHNDDVFVSTKVDHPRNPGCFVMVDPANVSISLADSIEIFQIQDKHVDMRIIVGYCMDLDTYHNYIGEPSFARLVQIMPPYMEPIKQLPYLPHVVCAINEVEFQKMLSSPYVPIYSGQQKNGLPYITPALADSALHYVNEKFQLLYNGSLIPMRLPDGLSCYLRIGAFAANPPAHFDHRYRNN</sequence>
<name>A0A914CDC0_9BILA</name>
<dbReference type="AlphaFoldDB" id="A0A914CDC0"/>
<reference evidence="3" key="1">
    <citation type="submission" date="2022-11" db="UniProtKB">
        <authorList>
            <consortium name="WormBaseParasite"/>
        </authorList>
    </citation>
    <scope>IDENTIFICATION</scope>
</reference>
<protein>
    <submittedName>
        <fullName evidence="3">Uncharacterized protein</fullName>
    </submittedName>
</protein>
<evidence type="ECO:0000313" key="2">
    <source>
        <dbReference type="Proteomes" id="UP000887540"/>
    </source>
</evidence>
<keyword evidence="2" id="KW-1185">Reference proteome</keyword>
<feature type="region of interest" description="Disordered" evidence="1">
    <location>
        <begin position="367"/>
        <end position="402"/>
    </location>
</feature>
<evidence type="ECO:0000256" key="1">
    <source>
        <dbReference type="SAM" id="MobiDB-lite"/>
    </source>
</evidence>
<dbReference type="Proteomes" id="UP000887540">
    <property type="component" value="Unplaced"/>
</dbReference>
<proteinExistence type="predicted"/>
<accession>A0A914CDC0</accession>